<feature type="region of interest" description="Disordered" evidence="1">
    <location>
        <begin position="1028"/>
        <end position="1209"/>
    </location>
</feature>
<feature type="compositionally biased region" description="Polar residues" evidence="1">
    <location>
        <begin position="846"/>
        <end position="873"/>
    </location>
</feature>
<proteinExistence type="predicted"/>
<feature type="compositionally biased region" description="Polar residues" evidence="1">
    <location>
        <begin position="1164"/>
        <end position="1209"/>
    </location>
</feature>
<feature type="compositionally biased region" description="Polar residues" evidence="1">
    <location>
        <begin position="1357"/>
        <end position="1370"/>
    </location>
</feature>
<evidence type="ECO:0000313" key="3">
    <source>
        <dbReference type="Proteomes" id="UP001153069"/>
    </source>
</evidence>
<evidence type="ECO:0000313" key="2">
    <source>
        <dbReference type="EMBL" id="CAB9517087.1"/>
    </source>
</evidence>
<dbReference type="PANTHER" id="PTHR36489">
    <property type="entry name" value="PROTEIN-COUPLED RECEPTOR GPR1, PUTATIVE-RELATED"/>
    <property type="match status" value="1"/>
</dbReference>
<dbReference type="OrthoDB" id="49436at2759"/>
<feature type="compositionally biased region" description="Low complexity" evidence="1">
    <location>
        <begin position="1028"/>
        <end position="1056"/>
    </location>
</feature>
<accession>A0A9N8E987</accession>
<protein>
    <submittedName>
        <fullName evidence="2">Inherit from NOG: Serine repeat antigen (Partial)</fullName>
    </submittedName>
</protein>
<gene>
    <name evidence="2" type="ORF">SEMRO_830_G208180.1</name>
</gene>
<feature type="compositionally biased region" description="Pro residues" evidence="1">
    <location>
        <begin position="1558"/>
        <end position="1571"/>
    </location>
</feature>
<feature type="compositionally biased region" description="Low complexity" evidence="1">
    <location>
        <begin position="1070"/>
        <end position="1139"/>
    </location>
</feature>
<feature type="region of interest" description="Disordered" evidence="1">
    <location>
        <begin position="1337"/>
        <end position="1451"/>
    </location>
</feature>
<feature type="compositionally biased region" description="Low complexity" evidence="1">
    <location>
        <begin position="1472"/>
        <end position="1500"/>
    </location>
</feature>
<evidence type="ECO:0000256" key="1">
    <source>
        <dbReference type="SAM" id="MobiDB-lite"/>
    </source>
</evidence>
<feature type="compositionally biased region" description="Low complexity" evidence="1">
    <location>
        <begin position="1515"/>
        <end position="1525"/>
    </location>
</feature>
<feature type="compositionally biased region" description="Pro residues" evidence="1">
    <location>
        <begin position="1501"/>
        <end position="1514"/>
    </location>
</feature>
<feature type="compositionally biased region" description="Polar residues" evidence="1">
    <location>
        <begin position="692"/>
        <end position="708"/>
    </location>
</feature>
<feature type="compositionally biased region" description="Low complexity" evidence="1">
    <location>
        <begin position="676"/>
        <end position="691"/>
    </location>
</feature>
<name>A0A9N8E987_9STRA</name>
<sequence length="1621" mass="169072">MTTTPSNNLVDAADLEMMEALEHGEPPSDEEEEIDLTMPTITEGEAHPSMARISSSGYSSSSDHHNDNEGAEIDLTMATSIEGEEHPPKGRRLTWHQHQLQSVGMGMSDLDYDEDCDLVEGKIGTKPKVHLGTVQGRTGTGDGDDDDSCSRDSVLSAEARERAIRRGCFSGMIWEQIYSYMGMIIYFFCDIIAALCKRIHKKIFKNNSSNDDDANSLDVVDLATDLVDADDIRGMSRQFSSNAFQGGGYSANAGAATSTSAAQSAATAGHMATVAAQSAATATASATTAVAASSTFASTLVGAVASMGVASQVGAAVGAAAVTVAAVSTGVSISQEAVGPTPVPLAFVLNDPFIPPVCSQDVDIKQGYVELQIQSLPKAALPQYQVAMERMFRTVYNNISGQCLDPLQRIVHNASLERWEEIETANQASITTLYWSATVACSGCPDWEPLFDLSTILALELDQVAVDSMSSSNATNMTIGGADNNLTQSVGPSRASSRSAYLGGRNLQEAPTLNEFFAIFATTFGYNLGPLLEGASNGANETEAKTTEPPKVVFATTKAVPVFDRYGSSGPNNQTSVVASVGEEALQQFDDYVNANGGEVKTPFISDDLSLLADCILEDPETEEASPTCDQVKAVLASSERNMDAAALVDCIEEPTSTLECQEVLADVLNGPSSSLLAGGSSDSSADLDSLQTAATSDNSADNISNGNVEAPSISAPHSQQSDEFPFDEPHGRLDNHAPTLSPAMMSELQNDQDAQSVSMFGEEPIPSQVLTAEPAPVTDFTTPHVDYFPQAPSSAAPATMGYSVASQIPTTAKPGNAGDMPSPTSGESPVVGSSIGSSGVLGEGPSSNSETGSTAAAVASPTSISPPADLSNQPVSENDAMLGMDPALAVLGLSTSPSLIVSSAGSSSPIIMPSSTAYQNSPSIEPLSLHPSIDASLSPQTVHELNAFTNNANNYFAIPKRQGVTSAPTVNTGISSYTALELNKFTTKEGGVMETPRANNVDAPPKAAPGTSPTALVATAKVSILLPTTPPQTNENPTLDPTLEPTLEPTNEPTTASPTVVPGSPSANPTTGTPTSLEPTTGRPTTVSTTIIPTVLDGKSSSSPTTLPPTTGKPTTAAPVTTSTPSNTPSSTPTELPTIFPTRNPTGTPTQIPTVSPGFPSAAPTTENPTNSPSEIPTEQPTSFPTRLPTYSPTSQPTRDPSNSPTISCSESFFEVEATYYVTFDENPNTRSDADLGQDFYNAYSALGKTGCDPIMSQAIVTRRVARRHLSVDTDSPRIVERHLQLGVQVEFLVKSRQTKFDSIVTEENDIAQFLQEFTAGMGGSTSTAIRFSTTLVTRSPTRPPSTQPTHHPTKAPTSQPTNRSTPLPTITPGAPSETPTTGTPTGAPTDQPSGLPTAQPTIGPTTKSPTEPPSEQPTRQPTERPTYSPTNQPSKFPTKQPTTAPTDLPTILPLLSQLSPLVHPVRLQRTASPTTVSPSFVPSDSPTRIPTSQPSSQPTTPPPIHPSGPPTTHPTNHPTEIPTVSPTPIPTGSIGSPSALPTTGSPTSGTPTRTPSYPPTGLPTGPPTKSPTGQPTSVPTNQPTMLPTRQPTTAVPTASPGSPSVSPTRPSTYTDTRQR</sequence>
<feature type="compositionally biased region" description="Polar residues" evidence="1">
    <location>
        <begin position="1427"/>
        <end position="1447"/>
    </location>
</feature>
<organism evidence="2 3">
    <name type="scientific">Seminavis robusta</name>
    <dbReference type="NCBI Taxonomy" id="568900"/>
    <lineage>
        <taxon>Eukaryota</taxon>
        <taxon>Sar</taxon>
        <taxon>Stramenopiles</taxon>
        <taxon>Ochrophyta</taxon>
        <taxon>Bacillariophyta</taxon>
        <taxon>Bacillariophyceae</taxon>
        <taxon>Bacillariophycidae</taxon>
        <taxon>Naviculales</taxon>
        <taxon>Naviculaceae</taxon>
        <taxon>Seminavis</taxon>
    </lineage>
</organism>
<feature type="compositionally biased region" description="Polar residues" evidence="1">
    <location>
        <begin position="1392"/>
        <end position="1405"/>
    </location>
</feature>
<feature type="compositionally biased region" description="Low complexity" evidence="1">
    <location>
        <begin position="1537"/>
        <end position="1557"/>
    </location>
</feature>
<keyword evidence="3" id="KW-1185">Reference proteome</keyword>
<feature type="compositionally biased region" description="Polar residues" evidence="1">
    <location>
        <begin position="1142"/>
        <end position="1155"/>
    </location>
</feature>
<dbReference type="PANTHER" id="PTHR36489:SF2">
    <property type="entry name" value="APPLE DOMAIN-CONTAINING PROTEIN"/>
    <property type="match status" value="1"/>
</dbReference>
<feature type="region of interest" description="Disordered" evidence="1">
    <location>
        <begin position="811"/>
        <end position="873"/>
    </location>
</feature>
<feature type="compositionally biased region" description="Polar residues" evidence="1">
    <location>
        <begin position="1580"/>
        <end position="1621"/>
    </location>
</feature>
<dbReference type="Proteomes" id="UP001153069">
    <property type="component" value="Unassembled WGS sequence"/>
</dbReference>
<dbReference type="EMBL" id="CAICTM010000829">
    <property type="protein sequence ID" value="CAB9517087.1"/>
    <property type="molecule type" value="Genomic_DNA"/>
</dbReference>
<feature type="compositionally biased region" description="Low complexity" evidence="1">
    <location>
        <begin position="1373"/>
        <end position="1391"/>
    </location>
</feature>
<feature type="non-terminal residue" evidence="2">
    <location>
        <position position="1"/>
    </location>
</feature>
<feature type="region of interest" description="Disordered" evidence="1">
    <location>
        <begin position="1472"/>
        <end position="1621"/>
    </location>
</feature>
<reference evidence="2" key="1">
    <citation type="submission" date="2020-06" db="EMBL/GenBank/DDBJ databases">
        <authorList>
            <consortium name="Plant Systems Biology data submission"/>
        </authorList>
    </citation>
    <scope>NUCLEOTIDE SEQUENCE</scope>
    <source>
        <strain evidence="2">D6</strain>
    </source>
</reference>
<feature type="compositionally biased region" description="Low complexity" evidence="1">
    <location>
        <begin position="826"/>
        <end position="845"/>
    </location>
</feature>
<comment type="caution">
    <text evidence="2">The sequence shown here is derived from an EMBL/GenBank/DDBJ whole genome shotgun (WGS) entry which is preliminary data.</text>
</comment>
<feature type="region of interest" description="Disordered" evidence="1">
    <location>
        <begin position="676"/>
        <end position="739"/>
    </location>
</feature>